<comment type="caution">
    <text evidence="2">The sequence shown here is derived from an EMBL/GenBank/DDBJ whole genome shotgun (WGS) entry which is preliminary data.</text>
</comment>
<name>A0A5B0RDD6_PUCGR</name>
<accession>A0A5B0RDD6</accession>
<gene>
    <name evidence="2" type="ORF">PGTUg99_005146</name>
</gene>
<evidence type="ECO:0000313" key="3">
    <source>
        <dbReference type="Proteomes" id="UP000325313"/>
    </source>
</evidence>
<feature type="region of interest" description="Disordered" evidence="1">
    <location>
        <begin position="19"/>
        <end position="46"/>
    </location>
</feature>
<evidence type="ECO:0000313" key="2">
    <source>
        <dbReference type="EMBL" id="KAA1122945.1"/>
    </source>
</evidence>
<feature type="compositionally biased region" description="Polar residues" evidence="1">
    <location>
        <begin position="31"/>
        <end position="46"/>
    </location>
</feature>
<dbReference type="AlphaFoldDB" id="A0A5B0RDD6"/>
<organism evidence="2 3">
    <name type="scientific">Puccinia graminis f. sp. tritici</name>
    <dbReference type="NCBI Taxonomy" id="56615"/>
    <lineage>
        <taxon>Eukaryota</taxon>
        <taxon>Fungi</taxon>
        <taxon>Dikarya</taxon>
        <taxon>Basidiomycota</taxon>
        <taxon>Pucciniomycotina</taxon>
        <taxon>Pucciniomycetes</taxon>
        <taxon>Pucciniales</taxon>
        <taxon>Pucciniaceae</taxon>
        <taxon>Puccinia</taxon>
    </lineage>
</organism>
<sequence length="57" mass="6207">MLLKAGQRTLLLNAAHPPSLIHHKLPPQGRYTASGQAPYAKQSTHQGHQVKGCHAFI</sequence>
<reference evidence="2 3" key="1">
    <citation type="submission" date="2019-05" db="EMBL/GenBank/DDBJ databases">
        <title>Emergence of the Ug99 lineage of the wheat stem rust pathogen through somatic hybridization.</title>
        <authorList>
            <person name="Li F."/>
            <person name="Upadhyaya N.M."/>
            <person name="Sperschneider J."/>
            <person name="Matny O."/>
            <person name="Nguyen-Phuc H."/>
            <person name="Mago R."/>
            <person name="Raley C."/>
            <person name="Miller M.E."/>
            <person name="Silverstein K.A.T."/>
            <person name="Henningsen E."/>
            <person name="Hirsch C.D."/>
            <person name="Visser B."/>
            <person name="Pretorius Z.A."/>
            <person name="Steffenson B.J."/>
            <person name="Schwessinger B."/>
            <person name="Dodds P.N."/>
            <person name="Figueroa M."/>
        </authorList>
    </citation>
    <scope>NUCLEOTIDE SEQUENCE [LARGE SCALE GENOMIC DNA]</scope>
    <source>
        <strain evidence="2 3">Ug99</strain>
    </source>
</reference>
<proteinExistence type="predicted"/>
<evidence type="ECO:0000256" key="1">
    <source>
        <dbReference type="SAM" id="MobiDB-lite"/>
    </source>
</evidence>
<dbReference type="Proteomes" id="UP000325313">
    <property type="component" value="Unassembled WGS sequence"/>
</dbReference>
<dbReference type="EMBL" id="VDEP01000213">
    <property type="protein sequence ID" value="KAA1122945.1"/>
    <property type="molecule type" value="Genomic_DNA"/>
</dbReference>
<protein>
    <submittedName>
        <fullName evidence="2">Uncharacterized protein</fullName>
    </submittedName>
</protein>